<feature type="coiled-coil region" evidence="1">
    <location>
        <begin position="853"/>
        <end position="894"/>
    </location>
</feature>
<dbReference type="AlphaFoldDB" id="A0A445CZ96"/>
<name>A0A445CZ96_ARAHY</name>
<accession>A0A445CZ96</accession>
<dbReference type="Gramene" id="arahy.Tifrunner.gnm2.ann2.Ah05g439400.1">
    <property type="protein sequence ID" value="arahy.Tifrunner.gnm2.ann2.Ah05g439400.1-CDS"/>
    <property type="gene ID" value="arahy.Tifrunner.gnm2.ann2.Ah05g439400"/>
</dbReference>
<keyword evidence="5" id="KW-1185">Reference proteome</keyword>
<feature type="domain" description="C2 NT-type" evidence="3">
    <location>
        <begin position="3"/>
        <end position="138"/>
    </location>
</feature>
<evidence type="ECO:0000256" key="1">
    <source>
        <dbReference type="SAM" id="Coils"/>
    </source>
</evidence>
<feature type="region of interest" description="Disordered" evidence="2">
    <location>
        <begin position="145"/>
        <end position="226"/>
    </location>
</feature>
<protein>
    <recommendedName>
        <fullName evidence="3">C2 NT-type domain-containing protein</fullName>
    </recommendedName>
</protein>
<dbReference type="Pfam" id="PF10358">
    <property type="entry name" value="NT-C2"/>
    <property type="match status" value="1"/>
</dbReference>
<dbReference type="Proteomes" id="UP000289738">
    <property type="component" value="Chromosome A05"/>
</dbReference>
<evidence type="ECO:0000259" key="3">
    <source>
        <dbReference type="PROSITE" id="PS51840"/>
    </source>
</evidence>
<dbReference type="EMBL" id="SDMP01000005">
    <property type="protein sequence ID" value="RYR56240.1"/>
    <property type="molecule type" value="Genomic_DNA"/>
</dbReference>
<dbReference type="PANTHER" id="PTHR34452:SF14">
    <property type="entry name" value="MYOSIN HEAVY CHAIN, MUSCLE"/>
    <property type="match status" value="1"/>
</dbReference>
<feature type="compositionally biased region" description="Polar residues" evidence="2">
    <location>
        <begin position="783"/>
        <end position="795"/>
    </location>
</feature>
<dbReference type="InterPro" id="IPR019448">
    <property type="entry name" value="NT-C2"/>
</dbReference>
<keyword evidence="1" id="KW-0175">Coiled coil</keyword>
<feature type="coiled-coil region" evidence="1">
    <location>
        <begin position="723"/>
        <end position="757"/>
    </location>
</feature>
<feature type="region of interest" description="Disordered" evidence="2">
    <location>
        <begin position="772"/>
        <end position="800"/>
    </location>
</feature>
<proteinExistence type="predicted"/>
<evidence type="ECO:0000313" key="4">
    <source>
        <dbReference type="EMBL" id="RYR56240.1"/>
    </source>
</evidence>
<dbReference type="STRING" id="3818.A0A445CZ96"/>
<dbReference type="PROSITE" id="PS51840">
    <property type="entry name" value="C2_NT"/>
    <property type="match status" value="1"/>
</dbReference>
<dbReference type="SMR" id="A0A445CZ96"/>
<gene>
    <name evidence="4" type="ORF">Ahy_A05g021994</name>
</gene>
<feature type="compositionally biased region" description="Polar residues" evidence="2">
    <location>
        <begin position="211"/>
        <end position="226"/>
    </location>
</feature>
<evidence type="ECO:0000256" key="2">
    <source>
        <dbReference type="SAM" id="MobiDB-lite"/>
    </source>
</evidence>
<comment type="caution">
    <text evidence="4">The sequence shown here is derived from an EMBL/GenBank/DDBJ whole genome shotgun (WGS) entry which is preliminary data.</text>
</comment>
<feature type="compositionally biased region" description="Polar residues" evidence="2">
    <location>
        <begin position="157"/>
        <end position="173"/>
    </location>
</feature>
<reference evidence="4 5" key="1">
    <citation type="submission" date="2019-01" db="EMBL/GenBank/DDBJ databases">
        <title>Sequencing of cultivated peanut Arachis hypogaea provides insights into genome evolution and oil improvement.</title>
        <authorList>
            <person name="Chen X."/>
        </authorList>
    </citation>
    <scope>NUCLEOTIDE SEQUENCE [LARGE SCALE GENOMIC DNA]</scope>
    <source>
        <strain evidence="5">cv. Fuhuasheng</strain>
        <tissue evidence="4">Leaves</tissue>
    </source>
</reference>
<evidence type="ECO:0000313" key="5">
    <source>
        <dbReference type="Proteomes" id="UP000289738"/>
    </source>
</evidence>
<sequence>MFRSWSKKNKIKAVFKLQFQATQVPKMKKPALMIALVPDGAGKPTVKLEKVAIQGGSCLWDKPIFETVKFVRDTKSGKLHEKIYHFVVSTGSSKSGFLGEASVDFADFAAETEPLTISLPLKFANSGAILHVTIQNIEGYTDQSFRNGVDSGGGSLKHQQSNRSTDDSSYNAEDSSRLLLLPPPIRTTSMPSNGRVEVPASETHRHRRSNTEVSTGSVSDGNLGDWTNSLEDNLPIERLLIGPPDSTTENLKTEIASLKRQVEVSEQEHQSLQKQLEKESIRGQNMARQIILLREERNMLKTKYEQLNSQQNLDNETKASKSLPSEIEDTRLQLEALKEELVHEKSFSASLRSQLQKTQDSNSELLSAVRELEAVLELKNKEISDQIDKHSDRTEIDLLRQKIADQNREIDTYSQQLDELNEHIEVLTSDSELLKRENLDICLRLKKVEAQHKMLQNKHSASLTAIEQLESQVEILEEKIKNREEEFSESLVYINELENQVNNLERELQTQADKFEEDLHSLKCAKIEQEEQAMKAEEALRMMTRNNALVSERFQDELRRLSVEMASKVEENEKMIVKANAEADELQKQNKLMEETLQKCNQELRLITNQNDLKLQELLNQMNSKEKTVEMLTQELEVKSKQLENVQRQKDEKDHALSKQIQVLRIEIKKLMVEKHAFSKAKPTEQMTEVVLQGNQDVDKILGTLMTEVEILKKHHNELTNILQKEHAEKENMCKTISQLEGELKKKEAELSIMEKKQTNNKRQPAAANINMTPRDNERCGASPSNEEQLKTSNSEWHKGMDAGNTAVGLEEKGICNLAEKKVCQALHRSDAKTCLPNEVILFSHDHSGRCHTNELLNEVALLKERNKYMENELKELEERYSDISLKFAEVEGERQQLVMALRSIKNGKNLNS</sequence>
<dbReference type="PANTHER" id="PTHR34452">
    <property type="entry name" value="MYOSIN HEAVY CHAIN-RELATED PROTEIN"/>
    <property type="match status" value="1"/>
</dbReference>
<feature type="coiled-coil region" evidence="1">
    <location>
        <begin position="248"/>
        <end position="310"/>
    </location>
</feature>
<organism evidence="4 5">
    <name type="scientific">Arachis hypogaea</name>
    <name type="common">Peanut</name>
    <dbReference type="NCBI Taxonomy" id="3818"/>
    <lineage>
        <taxon>Eukaryota</taxon>
        <taxon>Viridiplantae</taxon>
        <taxon>Streptophyta</taxon>
        <taxon>Embryophyta</taxon>
        <taxon>Tracheophyta</taxon>
        <taxon>Spermatophyta</taxon>
        <taxon>Magnoliopsida</taxon>
        <taxon>eudicotyledons</taxon>
        <taxon>Gunneridae</taxon>
        <taxon>Pentapetalae</taxon>
        <taxon>rosids</taxon>
        <taxon>fabids</taxon>
        <taxon>Fabales</taxon>
        <taxon>Fabaceae</taxon>
        <taxon>Papilionoideae</taxon>
        <taxon>50 kb inversion clade</taxon>
        <taxon>dalbergioids sensu lato</taxon>
        <taxon>Dalbergieae</taxon>
        <taxon>Pterocarpus clade</taxon>
        <taxon>Arachis</taxon>
    </lineage>
</organism>
<feature type="coiled-coil region" evidence="1">
    <location>
        <begin position="355"/>
        <end position="656"/>
    </location>
</feature>
<dbReference type="OrthoDB" id="765176at2759"/>